<proteinExistence type="predicted"/>
<feature type="transmembrane region" description="Helical" evidence="1">
    <location>
        <begin position="118"/>
        <end position="135"/>
    </location>
</feature>
<gene>
    <name evidence="2" type="ORF">FGL86_12070</name>
</gene>
<accession>A0A5B8SY30</accession>
<evidence type="ECO:0008006" key="4">
    <source>
        <dbReference type="Google" id="ProtNLM"/>
    </source>
</evidence>
<organism evidence="2 3">
    <name type="scientific">Pistricoccus aurantiacus</name>
    <dbReference type="NCBI Taxonomy" id="1883414"/>
    <lineage>
        <taxon>Bacteria</taxon>
        <taxon>Pseudomonadati</taxon>
        <taxon>Pseudomonadota</taxon>
        <taxon>Gammaproteobacteria</taxon>
        <taxon>Oceanospirillales</taxon>
        <taxon>Halomonadaceae</taxon>
        <taxon>Pistricoccus</taxon>
    </lineage>
</organism>
<keyword evidence="1" id="KW-0812">Transmembrane</keyword>
<dbReference type="EMBL" id="CP042382">
    <property type="protein sequence ID" value="QEA39733.1"/>
    <property type="molecule type" value="Genomic_DNA"/>
</dbReference>
<evidence type="ECO:0000256" key="1">
    <source>
        <dbReference type="SAM" id="Phobius"/>
    </source>
</evidence>
<dbReference type="Proteomes" id="UP000321272">
    <property type="component" value="Chromosome"/>
</dbReference>
<reference evidence="2 3" key="1">
    <citation type="submission" date="2019-06" db="EMBL/GenBank/DDBJ databases">
        <title>Genome analyses of bacteria isolated from kimchi.</title>
        <authorList>
            <person name="Lee S."/>
            <person name="Ahn S."/>
            <person name="Roh S."/>
        </authorList>
    </citation>
    <scope>NUCLEOTIDE SEQUENCE [LARGE SCALE GENOMIC DNA]</scope>
    <source>
        <strain evidence="2 3">CBA4606</strain>
    </source>
</reference>
<feature type="transmembrane region" description="Helical" evidence="1">
    <location>
        <begin position="331"/>
        <end position="351"/>
    </location>
</feature>
<evidence type="ECO:0000313" key="2">
    <source>
        <dbReference type="EMBL" id="QEA39733.1"/>
    </source>
</evidence>
<feature type="transmembrane region" description="Helical" evidence="1">
    <location>
        <begin position="29"/>
        <end position="46"/>
    </location>
</feature>
<keyword evidence="3" id="KW-1185">Reference proteome</keyword>
<keyword evidence="1" id="KW-1133">Transmembrane helix</keyword>
<feature type="transmembrane region" description="Helical" evidence="1">
    <location>
        <begin position="209"/>
        <end position="228"/>
    </location>
</feature>
<feature type="transmembrane region" description="Helical" evidence="1">
    <location>
        <begin position="93"/>
        <end position="112"/>
    </location>
</feature>
<dbReference type="RefSeq" id="WP_147184781.1">
    <property type="nucleotide sequence ID" value="NZ_CP042382.1"/>
</dbReference>
<keyword evidence="1" id="KW-0472">Membrane</keyword>
<dbReference type="KEGG" id="paur:FGL86_12070"/>
<feature type="transmembrane region" description="Helical" evidence="1">
    <location>
        <begin position="142"/>
        <end position="158"/>
    </location>
</feature>
<feature type="transmembrane region" description="Helical" evidence="1">
    <location>
        <begin position="363"/>
        <end position="381"/>
    </location>
</feature>
<evidence type="ECO:0000313" key="3">
    <source>
        <dbReference type="Proteomes" id="UP000321272"/>
    </source>
</evidence>
<name>A0A5B8SY30_9GAMM</name>
<feature type="transmembrane region" description="Helical" evidence="1">
    <location>
        <begin position="301"/>
        <end position="319"/>
    </location>
</feature>
<feature type="transmembrane region" description="Helical" evidence="1">
    <location>
        <begin position="164"/>
        <end position="197"/>
    </location>
</feature>
<dbReference type="AlphaFoldDB" id="A0A5B8SY30"/>
<protein>
    <recommendedName>
        <fullName evidence="4">EpsG family protein</fullName>
    </recommendedName>
</protein>
<sequence>MILLTFLLSTALLLISTKSRELKFYFFSVLILTVIVHLVFAIEFSITSDSEYFVSDEIIYAYLGEGLDQLAIQDRWFWIVLNKLAKYPLEDPWFAQKFINLIALPLYFYVLYKMLDSALGALLIFIFFPYLFYMFQVDLRDMTAFVLFMSACYFFFHYDVKIFYRLTLVVLCLFALVFLRPFYVPIIIVSLGISVALKNIVSNFRLNPITLLKSILLLGFVIAIFIFSNSIELFYRFFGRAEYVLENGIQTLDGTVVSFSTGYAVQSIIRFFATPIPISLFSQVFVHGNSDYGYTHDVLRIISQFSLYFFILFFMYLSLKKPGAMIKVIIHPPRLAFFIGIILTVVIYSIYFGGGSHTRIKIGIYHLFFIPCAIIYKDYFLGVSNRSNK</sequence>